<reference evidence="4 5" key="1">
    <citation type="submission" date="2016-11" db="EMBL/GenBank/DDBJ databases">
        <authorList>
            <person name="Jaros S."/>
            <person name="Januszkiewicz K."/>
            <person name="Wedrychowicz H."/>
        </authorList>
    </citation>
    <scope>NUCLEOTIDE SEQUENCE [LARGE SCALE GENOMIC DNA]</scope>
    <source>
        <strain evidence="4 5">DSM 27406</strain>
    </source>
</reference>
<dbReference type="Pfam" id="PF25967">
    <property type="entry name" value="RND-MFP_C"/>
    <property type="match status" value="1"/>
</dbReference>
<dbReference type="Gene3D" id="1.10.287.470">
    <property type="entry name" value="Helix hairpin bin"/>
    <property type="match status" value="1"/>
</dbReference>
<dbReference type="Gene3D" id="2.40.420.20">
    <property type="match status" value="1"/>
</dbReference>
<dbReference type="EMBL" id="FRBL01000004">
    <property type="protein sequence ID" value="SHL57436.1"/>
    <property type="molecule type" value="Genomic_DNA"/>
</dbReference>
<dbReference type="PANTHER" id="PTHR30469:SF15">
    <property type="entry name" value="HLYD FAMILY OF SECRETION PROTEINS"/>
    <property type="match status" value="1"/>
</dbReference>
<dbReference type="PROSITE" id="PS51257">
    <property type="entry name" value="PROKAR_LIPOPROTEIN"/>
    <property type="match status" value="1"/>
</dbReference>
<evidence type="ECO:0000313" key="4">
    <source>
        <dbReference type="EMBL" id="SHL57436.1"/>
    </source>
</evidence>
<dbReference type="GO" id="GO:0015562">
    <property type="term" value="F:efflux transmembrane transporter activity"/>
    <property type="evidence" value="ECO:0007669"/>
    <property type="project" value="TreeGrafter"/>
</dbReference>
<dbReference type="InterPro" id="IPR058627">
    <property type="entry name" value="MdtA-like_C"/>
</dbReference>
<dbReference type="Pfam" id="PF25973">
    <property type="entry name" value="BSH_CzcB"/>
    <property type="match status" value="1"/>
</dbReference>
<dbReference type="NCBIfam" id="TIGR01730">
    <property type="entry name" value="RND_mfp"/>
    <property type="match status" value="1"/>
</dbReference>
<dbReference type="Proteomes" id="UP000184420">
    <property type="component" value="Unassembled WGS sequence"/>
</dbReference>
<gene>
    <name evidence="4" type="ORF">SAMN05444266_10421</name>
</gene>
<evidence type="ECO:0000313" key="5">
    <source>
        <dbReference type="Proteomes" id="UP000184420"/>
    </source>
</evidence>
<evidence type="ECO:0000259" key="3">
    <source>
        <dbReference type="Pfam" id="PF25973"/>
    </source>
</evidence>
<protein>
    <submittedName>
        <fullName evidence="4">RND family efflux transporter, MFP subunit</fullName>
    </submittedName>
</protein>
<feature type="domain" description="Multidrug resistance protein MdtA-like C-terminal permuted SH3" evidence="2">
    <location>
        <begin position="279"/>
        <end position="334"/>
    </location>
</feature>
<dbReference type="RefSeq" id="WP_073080539.1">
    <property type="nucleotide sequence ID" value="NZ_FRBL01000004.1"/>
</dbReference>
<dbReference type="Gene3D" id="2.40.30.170">
    <property type="match status" value="1"/>
</dbReference>
<dbReference type="InterPro" id="IPR006143">
    <property type="entry name" value="RND_pump_MFP"/>
</dbReference>
<feature type="domain" description="CzcB-like barrel-sandwich hybrid" evidence="3">
    <location>
        <begin position="64"/>
        <end position="184"/>
    </location>
</feature>
<comment type="similarity">
    <text evidence="1">Belongs to the membrane fusion protein (MFP) (TC 8.A.1) family.</text>
</comment>
<organism evidence="4 5">
    <name type="scientific">Chitinophaga jiangningensis</name>
    <dbReference type="NCBI Taxonomy" id="1419482"/>
    <lineage>
        <taxon>Bacteria</taxon>
        <taxon>Pseudomonadati</taxon>
        <taxon>Bacteroidota</taxon>
        <taxon>Chitinophagia</taxon>
        <taxon>Chitinophagales</taxon>
        <taxon>Chitinophagaceae</taxon>
        <taxon>Chitinophaga</taxon>
    </lineage>
</organism>
<dbReference type="AlphaFoldDB" id="A0A1M7BRD6"/>
<dbReference type="OrthoDB" id="9798190at2"/>
<sequence>MKQFPIAIAISAFLAACGTKPEVTQQDSTSIIPVKTMALQQHGGMQTIHASGQFTTDDEVYLSFKTGGIINSILVKEGDPVRRGQLLATLNLTEVNAQVQQASLAFEKAQRDYQRTNNLYKDSVATLEQLQNTKTALDLAQQQLASAKFNLSYSAIHATQDGFVLHKLANTGQVISPGTPVLQINGAQNAHWILRIGVSDAEWASVKKGDPATIATESAKGNSLPATVVRKSEGIDPQSGTFTIDVQLTGAKPTAIAAGMFGRCTIQTAAADTSGLWRIPYAALLDGNGSSGFVFVTNDNKTAHKVPVTVAGMEKDQVLISGGIETAAKLIISGSAYLKDQSPIRIIQ</sequence>
<dbReference type="SUPFAM" id="SSF111369">
    <property type="entry name" value="HlyD-like secretion proteins"/>
    <property type="match status" value="1"/>
</dbReference>
<keyword evidence="5" id="KW-1185">Reference proteome</keyword>
<dbReference type="InterPro" id="IPR058647">
    <property type="entry name" value="BSH_CzcB-like"/>
</dbReference>
<dbReference type="STRING" id="1419482.SAMN05444266_10421"/>
<dbReference type="Gene3D" id="2.40.50.100">
    <property type="match status" value="1"/>
</dbReference>
<evidence type="ECO:0000256" key="1">
    <source>
        <dbReference type="ARBA" id="ARBA00009477"/>
    </source>
</evidence>
<name>A0A1M7BRD6_9BACT</name>
<dbReference type="GO" id="GO:1990281">
    <property type="term" value="C:efflux pump complex"/>
    <property type="evidence" value="ECO:0007669"/>
    <property type="project" value="TreeGrafter"/>
</dbReference>
<evidence type="ECO:0000259" key="2">
    <source>
        <dbReference type="Pfam" id="PF25967"/>
    </source>
</evidence>
<dbReference type="PANTHER" id="PTHR30469">
    <property type="entry name" value="MULTIDRUG RESISTANCE PROTEIN MDTA"/>
    <property type="match status" value="1"/>
</dbReference>
<accession>A0A1M7BRD6</accession>
<proteinExistence type="inferred from homology"/>